<dbReference type="AlphaFoldDB" id="A0A1B9F2V9"/>
<dbReference type="RefSeq" id="WP_141674289.1">
    <property type="nucleotide sequence ID" value="NZ_MAGO01000015.1"/>
</dbReference>
<reference evidence="1 2" key="1">
    <citation type="submission" date="2016-06" db="EMBL/GenBank/DDBJ databases">
        <title>Respiratory ammonification of nitrate coupled to the oxidation of elemental sulfur in deep-sea autotrophic thermophilic bacteria.</title>
        <authorList>
            <person name="Slobodkina G.B."/>
            <person name="Mardanov A.V."/>
            <person name="Ravin N.V."/>
            <person name="Frolova A.A."/>
            <person name="Viryasiv M.B."/>
            <person name="Chernyh N.A."/>
            <person name="Bonch-Osmolovskaya E.A."/>
            <person name="Slobodkin A.I."/>
        </authorList>
    </citation>
    <scope>NUCLEOTIDE SEQUENCE [LARGE SCALE GENOMIC DNA]</scope>
    <source>
        <strain evidence="1 2">S69</strain>
    </source>
</reference>
<sequence length="94" mass="11170">MENGIRSFSDYDLFLNKLYASGRQIIWKDPFDIAFLWEKCPFDLARVQEDFQKKFPGQNFYLYLKAAVAVEDYPELKEMPKICKTLKDIENAFD</sequence>
<dbReference type="EMBL" id="MAGO01000015">
    <property type="protein sequence ID" value="OCC14267.1"/>
    <property type="molecule type" value="Genomic_DNA"/>
</dbReference>
<evidence type="ECO:0000313" key="2">
    <source>
        <dbReference type="Proteomes" id="UP000093080"/>
    </source>
</evidence>
<evidence type="ECO:0000313" key="1">
    <source>
        <dbReference type="EMBL" id="OCC14267.1"/>
    </source>
</evidence>
<protein>
    <submittedName>
        <fullName evidence="1">Uncharacterized protein</fullName>
    </submittedName>
</protein>
<gene>
    <name evidence="1" type="ORF">DBT_2339</name>
</gene>
<name>A0A1B9F2V9_9BACT</name>
<organism evidence="1 2">
    <name type="scientific">Dissulfuribacter thermophilus</name>
    <dbReference type="NCBI Taxonomy" id="1156395"/>
    <lineage>
        <taxon>Bacteria</taxon>
        <taxon>Pseudomonadati</taxon>
        <taxon>Thermodesulfobacteriota</taxon>
        <taxon>Dissulfuribacteria</taxon>
        <taxon>Dissulfuribacterales</taxon>
        <taxon>Dissulfuribacteraceae</taxon>
        <taxon>Dissulfuribacter</taxon>
    </lineage>
</organism>
<proteinExistence type="predicted"/>
<keyword evidence="2" id="KW-1185">Reference proteome</keyword>
<dbReference type="OrthoDB" id="9794849at2"/>
<comment type="caution">
    <text evidence="1">The sequence shown here is derived from an EMBL/GenBank/DDBJ whole genome shotgun (WGS) entry which is preliminary data.</text>
</comment>
<dbReference type="Proteomes" id="UP000093080">
    <property type="component" value="Unassembled WGS sequence"/>
</dbReference>
<accession>A0A1B9F2V9</accession>